<dbReference type="PANTHER" id="PTHR47357">
    <property type="entry name" value="COP1-INTERACTIVE PROTEIN 1"/>
    <property type="match status" value="1"/>
</dbReference>
<feature type="compositionally biased region" description="Low complexity" evidence="2">
    <location>
        <begin position="709"/>
        <end position="727"/>
    </location>
</feature>
<feature type="coiled-coil region" evidence="1">
    <location>
        <begin position="281"/>
        <end position="333"/>
    </location>
</feature>
<dbReference type="Proteomes" id="UP000193467">
    <property type="component" value="Unassembled WGS sequence"/>
</dbReference>
<sequence>MQHEEEHEEEGPSVYFSPTPADRRAPRSLGQEEEYFEDDEEMEQSFDVEELRPSLLLEEMRGEGEEREGEGEFERELEFEQQEEERERAKWLSPIAEASEPNTTINTLSPWTTSPSTDPRHPPPLQPSFSSFQPPIPPSPALAPPTPSTTRTTMTLYHSTPDSRIPRLSQRRPAPSPSLTLNPFALPTSASGTTDLHLIQSLLSAQSDLNSNSSTQKFLLASLVSNLRNEVEGKEMVIRNLKQQVEEGRRGWREAVRELEEIEAARSRAGDRGEGVGEGDGEEARLKLEALEEVVERLTEELEKRTSGEKAQRRAREEEVEGLRRELGRAKVEVRDGEIRLRHARIGLAEAEEGACKAREGERSAVEERERVVREKEEVRRKSREEAMERERVVAMLREEVAVLQHQQNGEGNRDEEVERRMEVVREEKRLEIQIVKDQLAEVEATVLSLRSENHALQSSYAALELSSSQHRQELQHALLDAQSSLSRTTSELTSLQHSKAAIEEELDSTQQRLELVEKELDRLSDEMTLKDDKLALQTSAWEEHQIGMARLMESVGKMEEEAQVKAVELSVLKEQMDEARREAEKLVEDRDRRLTESETQLSARIKKNEALVDECNRLKETVAALRRGSADREVKYARLKKIKAQQDDDIFGLNIALEAKQQEAATWKRQLASARLIAGTPAPSLRTRSQPLTTASRPILGSSNTQLVNPTPTTSTNVPFPSSTSSAKTVVADFSSTASTKPSTQRSRERPFSTSSVPDEHPSATPSRSASTSRLSRKPSVGFGSSARREVAAEPAPAPAPTPARRRSASSASAERASVKENQRPSLSRRRSAEEREETPLRSRVLVAA</sequence>
<dbReference type="OrthoDB" id="2593174at2759"/>
<keyword evidence="1" id="KW-0175">Coiled coil</keyword>
<keyword evidence="4" id="KW-1185">Reference proteome</keyword>
<feature type="region of interest" description="Disordered" evidence="2">
    <location>
        <begin position="683"/>
        <end position="850"/>
    </location>
</feature>
<feature type="compositionally biased region" description="Pro residues" evidence="2">
    <location>
        <begin position="134"/>
        <end position="147"/>
    </location>
</feature>
<feature type="region of interest" description="Disordered" evidence="2">
    <location>
        <begin position="1"/>
        <end position="179"/>
    </location>
</feature>
<dbReference type="GO" id="GO:0005856">
    <property type="term" value="C:cytoskeleton"/>
    <property type="evidence" value="ECO:0007669"/>
    <property type="project" value="TreeGrafter"/>
</dbReference>
<dbReference type="AlphaFoldDB" id="A0A1Y2FPP8"/>
<feature type="compositionally biased region" description="Acidic residues" evidence="2">
    <location>
        <begin position="1"/>
        <end position="11"/>
    </location>
</feature>
<dbReference type="EMBL" id="MCGR01000015">
    <property type="protein sequence ID" value="ORY85953.1"/>
    <property type="molecule type" value="Genomic_DNA"/>
</dbReference>
<feature type="compositionally biased region" description="Basic and acidic residues" evidence="2">
    <location>
        <begin position="58"/>
        <end position="78"/>
    </location>
</feature>
<feature type="coiled-coil region" evidence="1">
    <location>
        <begin position="426"/>
        <end position="453"/>
    </location>
</feature>
<feature type="compositionally biased region" description="Basic and acidic residues" evidence="2">
    <location>
        <begin position="832"/>
        <end position="842"/>
    </location>
</feature>
<protein>
    <submittedName>
        <fullName evidence="3">Uncharacterized protein</fullName>
    </submittedName>
</protein>
<dbReference type="GO" id="GO:0005200">
    <property type="term" value="F:structural constituent of cytoskeleton"/>
    <property type="evidence" value="ECO:0007669"/>
    <property type="project" value="TreeGrafter"/>
</dbReference>
<feature type="compositionally biased region" description="Polar residues" evidence="2">
    <location>
        <begin position="687"/>
        <end position="708"/>
    </location>
</feature>
<evidence type="ECO:0000313" key="3">
    <source>
        <dbReference type="EMBL" id="ORY85953.1"/>
    </source>
</evidence>
<proteinExistence type="predicted"/>
<dbReference type="InParanoid" id="A0A1Y2FPP8"/>
<feature type="coiled-coil region" evidence="1">
    <location>
        <begin position="563"/>
        <end position="629"/>
    </location>
</feature>
<feature type="compositionally biased region" description="Polar residues" evidence="2">
    <location>
        <begin position="735"/>
        <end position="746"/>
    </location>
</feature>
<feature type="compositionally biased region" description="Polar residues" evidence="2">
    <location>
        <begin position="100"/>
        <end position="117"/>
    </location>
</feature>
<evidence type="ECO:0000256" key="2">
    <source>
        <dbReference type="SAM" id="MobiDB-lite"/>
    </source>
</evidence>
<gene>
    <name evidence="3" type="ORF">BCR35DRAFT_302553</name>
</gene>
<dbReference type="PANTHER" id="PTHR47357:SF1">
    <property type="entry name" value="SPINDLE POLE BODY COMPONENT 110"/>
    <property type="match status" value="1"/>
</dbReference>
<reference evidence="3 4" key="1">
    <citation type="submission" date="2016-07" db="EMBL/GenBank/DDBJ databases">
        <title>Pervasive Adenine N6-methylation of Active Genes in Fungi.</title>
        <authorList>
            <consortium name="DOE Joint Genome Institute"/>
            <person name="Mondo S.J."/>
            <person name="Dannebaum R.O."/>
            <person name="Kuo R.C."/>
            <person name="Labutti K."/>
            <person name="Haridas S."/>
            <person name="Kuo A."/>
            <person name="Salamov A."/>
            <person name="Ahrendt S.R."/>
            <person name="Lipzen A."/>
            <person name="Sullivan W."/>
            <person name="Andreopoulos W.B."/>
            <person name="Clum A."/>
            <person name="Lindquist E."/>
            <person name="Daum C."/>
            <person name="Ramamoorthy G.K."/>
            <person name="Gryganskyi A."/>
            <person name="Culley D."/>
            <person name="Magnuson J.K."/>
            <person name="James T.Y."/>
            <person name="O'Malley M.A."/>
            <person name="Stajich J.E."/>
            <person name="Spatafora J.W."/>
            <person name="Visel A."/>
            <person name="Grigoriev I.V."/>
        </authorList>
    </citation>
    <scope>NUCLEOTIDE SEQUENCE [LARGE SCALE GENOMIC DNA]</scope>
    <source>
        <strain evidence="3 4">62-1032</strain>
    </source>
</reference>
<organism evidence="3 4">
    <name type="scientific">Leucosporidium creatinivorum</name>
    <dbReference type="NCBI Taxonomy" id="106004"/>
    <lineage>
        <taxon>Eukaryota</taxon>
        <taxon>Fungi</taxon>
        <taxon>Dikarya</taxon>
        <taxon>Basidiomycota</taxon>
        <taxon>Pucciniomycotina</taxon>
        <taxon>Microbotryomycetes</taxon>
        <taxon>Leucosporidiales</taxon>
        <taxon>Leucosporidium</taxon>
    </lineage>
</organism>
<feature type="compositionally biased region" description="Acidic residues" evidence="2">
    <location>
        <begin position="31"/>
        <end position="48"/>
    </location>
</feature>
<feature type="compositionally biased region" description="Low complexity" evidence="2">
    <location>
        <begin position="764"/>
        <end position="775"/>
    </location>
</feature>
<accession>A0A1Y2FPP8</accession>
<feature type="compositionally biased region" description="Polar residues" evidence="2">
    <location>
        <begin position="150"/>
        <end position="162"/>
    </location>
</feature>
<evidence type="ECO:0000256" key="1">
    <source>
        <dbReference type="SAM" id="Coils"/>
    </source>
</evidence>
<feature type="coiled-coil region" evidence="1">
    <location>
        <begin position="486"/>
        <end position="534"/>
    </location>
</feature>
<dbReference type="STRING" id="106004.A0A1Y2FPP8"/>
<dbReference type="SUPFAM" id="SSF57997">
    <property type="entry name" value="Tropomyosin"/>
    <property type="match status" value="1"/>
</dbReference>
<comment type="caution">
    <text evidence="3">The sequence shown here is derived from an EMBL/GenBank/DDBJ whole genome shotgun (WGS) entry which is preliminary data.</text>
</comment>
<evidence type="ECO:0000313" key="4">
    <source>
        <dbReference type="Proteomes" id="UP000193467"/>
    </source>
</evidence>
<name>A0A1Y2FPP8_9BASI</name>